<organism evidence="1 2">
    <name type="scientific">Egicoccus halophilus</name>
    <dbReference type="NCBI Taxonomy" id="1670830"/>
    <lineage>
        <taxon>Bacteria</taxon>
        <taxon>Bacillati</taxon>
        <taxon>Actinomycetota</taxon>
        <taxon>Nitriliruptoria</taxon>
        <taxon>Egicoccales</taxon>
        <taxon>Egicoccaceae</taxon>
        <taxon>Egicoccus</taxon>
    </lineage>
</organism>
<reference evidence="1" key="2">
    <citation type="submission" date="2020-09" db="EMBL/GenBank/DDBJ databases">
        <authorList>
            <person name="Sun Q."/>
            <person name="Zhou Y."/>
        </authorList>
    </citation>
    <scope>NUCLEOTIDE SEQUENCE</scope>
    <source>
        <strain evidence="1">CGMCC 1.14988</strain>
    </source>
</reference>
<evidence type="ECO:0008006" key="3">
    <source>
        <dbReference type="Google" id="ProtNLM"/>
    </source>
</evidence>
<dbReference type="Proteomes" id="UP000650511">
    <property type="component" value="Unassembled WGS sequence"/>
</dbReference>
<protein>
    <recommendedName>
        <fullName evidence="3">Carboxypeptidase regulatory-like domain-containing protein</fullName>
    </recommendedName>
</protein>
<dbReference type="AlphaFoldDB" id="A0A8J3EUY5"/>
<sequence>MDENRLPGDVPPDVAADDLDELLLAELTDLAAQFDPVPPEAVLAARSSLAWLRLDAALAELVHDSAVEAEPVGVRGGAHGRVRQLSFAAGIAEVELEIEVTGPRRRLVGQCLPSATAQLTIRQPAGERTAQTDDLGRFTLEVEPGPLSLRCAWPHLGQAVETAWVTV</sequence>
<gene>
    <name evidence="1" type="ORF">GCM10011354_29880</name>
</gene>
<dbReference type="OrthoDB" id="3397311at2"/>
<keyword evidence="2" id="KW-1185">Reference proteome</keyword>
<proteinExistence type="predicted"/>
<name>A0A8J3EUY5_9ACTN</name>
<evidence type="ECO:0000313" key="2">
    <source>
        <dbReference type="Proteomes" id="UP000650511"/>
    </source>
</evidence>
<evidence type="ECO:0000313" key="1">
    <source>
        <dbReference type="EMBL" id="GGI08598.1"/>
    </source>
</evidence>
<accession>A0A8J3EUY5</accession>
<dbReference type="RefSeq" id="WP_130650391.1">
    <property type="nucleotide sequence ID" value="NZ_BMHA01000012.1"/>
</dbReference>
<reference evidence="1" key="1">
    <citation type="journal article" date="2014" name="Int. J. Syst. Evol. Microbiol.">
        <title>Complete genome sequence of Corynebacterium casei LMG S-19264T (=DSM 44701T), isolated from a smear-ripened cheese.</title>
        <authorList>
            <consortium name="US DOE Joint Genome Institute (JGI-PGF)"/>
            <person name="Walter F."/>
            <person name="Albersmeier A."/>
            <person name="Kalinowski J."/>
            <person name="Ruckert C."/>
        </authorList>
    </citation>
    <scope>NUCLEOTIDE SEQUENCE</scope>
    <source>
        <strain evidence="1">CGMCC 1.14988</strain>
    </source>
</reference>
<comment type="caution">
    <text evidence="1">The sequence shown here is derived from an EMBL/GenBank/DDBJ whole genome shotgun (WGS) entry which is preliminary data.</text>
</comment>
<dbReference type="EMBL" id="BMHA01000012">
    <property type="protein sequence ID" value="GGI08598.1"/>
    <property type="molecule type" value="Genomic_DNA"/>
</dbReference>